<dbReference type="GO" id="GO:0032259">
    <property type="term" value="P:methylation"/>
    <property type="evidence" value="ECO:0007669"/>
    <property type="project" value="UniProtKB-KW"/>
</dbReference>
<feature type="binding site" description="axial binding residue" evidence="9">
    <location>
        <position position="454"/>
    </location>
    <ligand>
        <name>heme</name>
        <dbReference type="ChEBI" id="CHEBI:30413"/>
    </ligand>
    <ligandPart>
        <name>Fe</name>
        <dbReference type="ChEBI" id="CHEBI:18248"/>
    </ligandPart>
</feature>
<keyword evidence="7 9" id="KW-0408">Iron</keyword>
<dbReference type="InterPro" id="IPR002403">
    <property type="entry name" value="Cyt_P450_E_grp-IV"/>
</dbReference>
<name>A0A553HVL6_9PEZI</name>
<comment type="caution">
    <text evidence="12">The sequence shown here is derived from an EMBL/GenBank/DDBJ whole genome shotgun (WGS) entry which is preliminary data.</text>
</comment>
<keyword evidence="8" id="KW-0560">Oxidoreductase</keyword>
<keyword evidence="6 9" id="KW-0479">Metal-binding</keyword>
<keyword evidence="10" id="KW-0472">Membrane</keyword>
<dbReference type="PRINTS" id="PR00465">
    <property type="entry name" value="EP450IV"/>
</dbReference>
<dbReference type="SUPFAM" id="SSF46785">
    <property type="entry name" value="Winged helix' DNA-binding domain"/>
    <property type="match status" value="1"/>
</dbReference>
<evidence type="ECO:0000256" key="5">
    <source>
        <dbReference type="ARBA" id="ARBA00022691"/>
    </source>
</evidence>
<keyword evidence="8" id="KW-0503">Monooxygenase</keyword>
<feature type="transmembrane region" description="Helical" evidence="10">
    <location>
        <begin position="12"/>
        <end position="31"/>
    </location>
</feature>
<dbReference type="Pfam" id="PF00891">
    <property type="entry name" value="Methyltransf_2"/>
    <property type="match status" value="1"/>
</dbReference>
<dbReference type="STRING" id="2512241.A0A553HVL6"/>
<evidence type="ECO:0000259" key="11">
    <source>
        <dbReference type="Pfam" id="PF00891"/>
    </source>
</evidence>
<dbReference type="PANTHER" id="PTHR43712">
    <property type="entry name" value="PUTATIVE (AFU_ORTHOLOGUE AFUA_4G14580)-RELATED"/>
    <property type="match status" value="1"/>
</dbReference>
<gene>
    <name evidence="12" type="ORF">FHL15_007093</name>
</gene>
<evidence type="ECO:0000256" key="3">
    <source>
        <dbReference type="ARBA" id="ARBA00022603"/>
    </source>
</evidence>
<keyword evidence="3" id="KW-0489">Methyltransferase</keyword>
<dbReference type="GO" id="GO:0020037">
    <property type="term" value="F:heme binding"/>
    <property type="evidence" value="ECO:0007669"/>
    <property type="project" value="InterPro"/>
</dbReference>
<dbReference type="OrthoDB" id="3945418at2759"/>
<evidence type="ECO:0000256" key="6">
    <source>
        <dbReference type="ARBA" id="ARBA00022723"/>
    </source>
</evidence>
<dbReference type="PANTHER" id="PTHR43712:SF4">
    <property type="entry name" value="O-METHYLTRANSFERASE DOMAIN-CONTAINING PROTEIN"/>
    <property type="match status" value="1"/>
</dbReference>
<keyword evidence="13" id="KW-1185">Reference proteome</keyword>
<dbReference type="Gene3D" id="3.40.50.150">
    <property type="entry name" value="Vaccinia Virus protein VP39"/>
    <property type="match status" value="1"/>
</dbReference>
<dbReference type="Proteomes" id="UP000319160">
    <property type="component" value="Unassembled WGS sequence"/>
</dbReference>
<dbReference type="GO" id="GO:0005506">
    <property type="term" value="F:iron ion binding"/>
    <property type="evidence" value="ECO:0007669"/>
    <property type="project" value="InterPro"/>
</dbReference>
<evidence type="ECO:0000256" key="2">
    <source>
        <dbReference type="ARBA" id="ARBA00010617"/>
    </source>
</evidence>
<evidence type="ECO:0000256" key="8">
    <source>
        <dbReference type="ARBA" id="ARBA00023033"/>
    </source>
</evidence>
<reference evidence="13" key="1">
    <citation type="submission" date="2019-06" db="EMBL/GenBank/DDBJ databases">
        <title>Draft genome sequence of the griseofulvin-producing fungus Xylaria cubensis strain G536.</title>
        <authorList>
            <person name="Mead M.E."/>
            <person name="Raja H.A."/>
            <person name="Steenwyk J.L."/>
            <person name="Knowles S.L."/>
            <person name="Oberlies N.H."/>
            <person name="Rokas A."/>
        </authorList>
    </citation>
    <scope>NUCLEOTIDE SEQUENCE [LARGE SCALE GENOMIC DNA]</scope>
    <source>
        <strain evidence="13">G536</strain>
    </source>
</reference>
<evidence type="ECO:0000256" key="10">
    <source>
        <dbReference type="SAM" id="Phobius"/>
    </source>
</evidence>
<evidence type="ECO:0000256" key="7">
    <source>
        <dbReference type="ARBA" id="ARBA00023004"/>
    </source>
</evidence>
<dbReference type="InterPro" id="IPR029063">
    <property type="entry name" value="SAM-dependent_MTases_sf"/>
</dbReference>
<dbReference type="InterPro" id="IPR001128">
    <property type="entry name" value="Cyt_P450"/>
</dbReference>
<dbReference type="GO" id="GO:0004497">
    <property type="term" value="F:monooxygenase activity"/>
    <property type="evidence" value="ECO:0007669"/>
    <property type="project" value="UniProtKB-KW"/>
</dbReference>
<dbReference type="InterPro" id="IPR017972">
    <property type="entry name" value="Cyt_P450_CS"/>
</dbReference>
<dbReference type="Gene3D" id="1.10.10.10">
    <property type="entry name" value="Winged helix-like DNA-binding domain superfamily/Winged helix DNA-binding domain"/>
    <property type="match status" value="1"/>
</dbReference>
<feature type="domain" description="O-methyltransferase C-terminal" evidence="11">
    <location>
        <begin position="910"/>
        <end position="1066"/>
    </location>
</feature>
<evidence type="ECO:0000313" key="13">
    <source>
        <dbReference type="Proteomes" id="UP000319160"/>
    </source>
</evidence>
<keyword evidence="5" id="KW-0949">S-adenosyl-L-methionine</keyword>
<evidence type="ECO:0000256" key="4">
    <source>
        <dbReference type="ARBA" id="ARBA00022679"/>
    </source>
</evidence>
<dbReference type="InterPro" id="IPR036388">
    <property type="entry name" value="WH-like_DNA-bd_sf"/>
</dbReference>
<dbReference type="GO" id="GO:0046983">
    <property type="term" value="F:protein dimerization activity"/>
    <property type="evidence" value="ECO:0007669"/>
    <property type="project" value="InterPro"/>
</dbReference>
<evidence type="ECO:0000256" key="9">
    <source>
        <dbReference type="PIRSR" id="PIRSR602403-1"/>
    </source>
</evidence>
<dbReference type="Pfam" id="PF00067">
    <property type="entry name" value="p450"/>
    <property type="match status" value="1"/>
</dbReference>
<dbReference type="GO" id="GO:0016705">
    <property type="term" value="F:oxidoreductase activity, acting on paired donors, with incorporation or reduction of molecular oxygen"/>
    <property type="evidence" value="ECO:0007669"/>
    <property type="project" value="InterPro"/>
</dbReference>
<dbReference type="AlphaFoldDB" id="A0A553HVL6"/>
<keyword evidence="10" id="KW-0812">Transmembrane</keyword>
<dbReference type="PROSITE" id="PS00086">
    <property type="entry name" value="CYTOCHROME_P450"/>
    <property type="match status" value="1"/>
</dbReference>
<keyword evidence="9" id="KW-0349">Heme</keyword>
<dbReference type="InterPro" id="IPR016461">
    <property type="entry name" value="COMT-like"/>
</dbReference>
<dbReference type="InterPro" id="IPR036390">
    <property type="entry name" value="WH_DNA-bd_sf"/>
</dbReference>
<dbReference type="InterPro" id="IPR036396">
    <property type="entry name" value="Cyt_P450_sf"/>
</dbReference>
<comment type="cofactor">
    <cofactor evidence="1 9">
        <name>heme</name>
        <dbReference type="ChEBI" id="CHEBI:30413"/>
    </cofactor>
</comment>
<dbReference type="EMBL" id="VFLP01000040">
    <property type="protein sequence ID" value="TRX91996.1"/>
    <property type="molecule type" value="Genomic_DNA"/>
</dbReference>
<organism evidence="12 13">
    <name type="scientific">Xylaria flabelliformis</name>
    <dbReference type="NCBI Taxonomy" id="2512241"/>
    <lineage>
        <taxon>Eukaryota</taxon>
        <taxon>Fungi</taxon>
        <taxon>Dikarya</taxon>
        <taxon>Ascomycota</taxon>
        <taxon>Pezizomycotina</taxon>
        <taxon>Sordariomycetes</taxon>
        <taxon>Xylariomycetidae</taxon>
        <taxon>Xylariales</taxon>
        <taxon>Xylariaceae</taxon>
        <taxon>Xylaria</taxon>
    </lineage>
</organism>
<proteinExistence type="inferred from homology"/>
<accession>A0A553HVL6</accession>
<sequence>MEFSNISLSWKDITVTIILYFVSLAVYRLFWHPLARFPGPKLAAVTRYVEAYYDLARNGQYTFKIAEMHEKYGPIIRISPHELHINDPSFFETLYSREGRWDKYGWSYEAFGADLSTICALDHYVHRRRRAPLGTFLSKGNVSNKQDIISRLVSKLCHRLDDFAGPNREIDAPRLKLSHAVSSFTRDVATEFLFGESHDNLDHPEFNPGLTTVLQASGSIWRISKHIRWYGRVLKSLPLSLVERLSDDNGKAFLVFLKDMIRLTTDIQSASANNTVGADSPHTLVNEILESNLPSSDKSFERCFDEVITVSSAAFETTAHSLRVILYHVYRDEYILRCLRDELAAARTRSPNQSLKLAELEQLPYLTAVLMEGLRLAPAVATRQARVAPDRDLIYKSWTIPAGTPVGMTTILMHHDSELYPNPEQFNPQRWVDIDERRKAEKTFAPFSKGARICVGMHFDDTAYDDIKWSSDQFIIGTRGKGGLLTTVKKVEATNKGVEEEEEEEEESINVAPRATLANPVAPGTRCNNEALPSPKEEANIAFNDDYTHGHAIARPLNYYLDLVIVNDLQFMVICCEGVVHWYHDTVTATCEQKPLIRRKASMANLGWEPSQHDSPLQRNDDYYLMALQGAAWSSRTNNMQKDSGSSFEHSISQEPYKLGILELVMRIHGRAFAVQYWLVASPRFTYKMSSELGAALAKVRELLPTVDEESRTPLIADLHKLANSLETPDDTLHRYGAMTAAVKIGIDLGLFKLLVKHVEPIHVDDISPALAAETPLLARILKYLAAIGTIDEITSDRYAANHLTKNLSERVAEAGICHYFATAAPQYQVLPEFLKRTGYKNPTDALHTAFQDAFKTDLHQFSWFAEHPENLAYFNDFMAFRRKPELSWLTVYPVQEHVRNWDPERPVYVNMGGGIGHQCAQFLEKYPHVPGRVILQDLPHSIAKALPTPRVENMVHDFFDPQPIKGQNKSLIQEKSSPLIFSAGAKFYFLRGVCHNHPTDRVKKLLENIKQAMESDSIILLDEWILPDTKANVDAVSMDLTMLTAFAGGERTERQWRSIVDEVGLQLVNTYVYNAVSHEYVMDVRLPALE</sequence>
<dbReference type="CDD" id="cd11062">
    <property type="entry name" value="CYP58-like"/>
    <property type="match status" value="1"/>
</dbReference>
<comment type="similarity">
    <text evidence="2">Belongs to the cytochrome P450 family.</text>
</comment>
<dbReference type="GO" id="GO:0008171">
    <property type="term" value="F:O-methyltransferase activity"/>
    <property type="evidence" value="ECO:0007669"/>
    <property type="project" value="InterPro"/>
</dbReference>
<dbReference type="Gene3D" id="1.10.630.10">
    <property type="entry name" value="Cytochrome P450"/>
    <property type="match status" value="1"/>
</dbReference>
<evidence type="ECO:0000313" key="12">
    <source>
        <dbReference type="EMBL" id="TRX91996.1"/>
    </source>
</evidence>
<keyword evidence="10" id="KW-1133">Transmembrane helix</keyword>
<protein>
    <recommendedName>
        <fullName evidence="11">O-methyltransferase C-terminal domain-containing protein</fullName>
    </recommendedName>
</protein>
<keyword evidence="4" id="KW-0808">Transferase</keyword>
<evidence type="ECO:0000256" key="1">
    <source>
        <dbReference type="ARBA" id="ARBA00001971"/>
    </source>
</evidence>
<dbReference type="SUPFAM" id="SSF53335">
    <property type="entry name" value="S-adenosyl-L-methionine-dependent methyltransferases"/>
    <property type="match status" value="1"/>
</dbReference>
<dbReference type="InterPro" id="IPR001077">
    <property type="entry name" value="COMT_C"/>
</dbReference>
<dbReference type="SUPFAM" id="SSF48264">
    <property type="entry name" value="Cytochrome P450"/>
    <property type="match status" value="1"/>
</dbReference>
<dbReference type="PROSITE" id="PS51683">
    <property type="entry name" value="SAM_OMT_II"/>
    <property type="match status" value="1"/>
</dbReference>